<gene>
    <name evidence="1" type="ORF">DPMN_045240</name>
</gene>
<proteinExistence type="predicted"/>
<evidence type="ECO:0000313" key="2">
    <source>
        <dbReference type="Proteomes" id="UP000828390"/>
    </source>
</evidence>
<keyword evidence="2" id="KW-1185">Reference proteome</keyword>
<dbReference type="AlphaFoldDB" id="A0A9D4D4I0"/>
<organism evidence="1 2">
    <name type="scientific">Dreissena polymorpha</name>
    <name type="common">Zebra mussel</name>
    <name type="synonym">Mytilus polymorpha</name>
    <dbReference type="NCBI Taxonomy" id="45954"/>
    <lineage>
        <taxon>Eukaryota</taxon>
        <taxon>Metazoa</taxon>
        <taxon>Spiralia</taxon>
        <taxon>Lophotrochozoa</taxon>
        <taxon>Mollusca</taxon>
        <taxon>Bivalvia</taxon>
        <taxon>Autobranchia</taxon>
        <taxon>Heteroconchia</taxon>
        <taxon>Euheterodonta</taxon>
        <taxon>Imparidentia</taxon>
        <taxon>Neoheterodontei</taxon>
        <taxon>Myida</taxon>
        <taxon>Dreissenoidea</taxon>
        <taxon>Dreissenidae</taxon>
        <taxon>Dreissena</taxon>
    </lineage>
</organism>
<evidence type="ECO:0000313" key="1">
    <source>
        <dbReference type="EMBL" id="KAH3738602.1"/>
    </source>
</evidence>
<reference evidence="1" key="2">
    <citation type="submission" date="2020-11" db="EMBL/GenBank/DDBJ databases">
        <authorList>
            <person name="McCartney M.A."/>
            <person name="Auch B."/>
            <person name="Kono T."/>
            <person name="Mallez S."/>
            <person name="Becker A."/>
            <person name="Gohl D.M."/>
            <person name="Silverstein K.A.T."/>
            <person name="Koren S."/>
            <person name="Bechman K.B."/>
            <person name="Herman A."/>
            <person name="Abrahante J.E."/>
            <person name="Garbe J."/>
        </authorList>
    </citation>
    <scope>NUCLEOTIDE SEQUENCE</scope>
    <source>
        <strain evidence="1">Duluth1</strain>
        <tissue evidence="1">Whole animal</tissue>
    </source>
</reference>
<reference evidence="1" key="1">
    <citation type="journal article" date="2019" name="bioRxiv">
        <title>The Genome of the Zebra Mussel, Dreissena polymorpha: A Resource for Invasive Species Research.</title>
        <authorList>
            <person name="McCartney M.A."/>
            <person name="Auch B."/>
            <person name="Kono T."/>
            <person name="Mallez S."/>
            <person name="Zhang Y."/>
            <person name="Obille A."/>
            <person name="Becker A."/>
            <person name="Abrahante J.E."/>
            <person name="Garbe J."/>
            <person name="Badalamenti J.P."/>
            <person name="Herman A."/>
            <person name="Mangelson H."/>
            <person name="Liachko I."/>
            <person name="Sullivan S."/>
            <person name="Sone E.D."/>
            <person name="Koren S."/>
            <person name="Silverstein K.A.T."/>
            <person name="Beckman K.B."/>
            <person name="Gohl D.M."/>
        </authorList>
    </citation>
    <scope>NUCLEOTIDE SEQUENCE</scope>
    <source>
        <strain evidence="1">Duluth1</strain>
        <tissue evidence="1">Whole animal</tissue>
    </source>
</reference>
<accession>A0A9D4D4I0</accession>
<dbReference type="EMBL" id="JAIWYP010000011">
    <property type="protein sequence ID" value="KAH3738602.1"/>
    <property type="molecule type" value="Genomic_DNA"/>
</dbReference>
<comment type="caution">
    <text evidence="1">The sequence shown here is derived from an EMBL/GenBank/DDBJ whole genome shotgun (WGS) entry which is preliminary data.</text>
</comment>
<dbReference type="Proteomes" id="UP000828390">
    <property type="component" value="Unassembled WGS sequence"/>
</dbReference>
<name>A0A9D4D4I0_DREPO</name>
<sequence>MAHQKTSLVSKRTADGLKKEDVKGFFNNLRMGYQIYAEILQRNVQMIKQKR</sequence>
<protein>
    <submittedName>
        <fullName evidence="1">Uncharacterized protein</fullName>
    </submittedName>
</protein>